<proteinExistence type="predicted"/>
<reference evidence="1" key="1">
    <citation type="submission" date="2022-11" db="EMBL/GenBank/DDBJ databases">
        <title>Centuries of genome instability and evolution in soft-shell clam transmissible cancer (bioRxiv).</title>
        <authorList>
            <person name="Hart S.F.M."/>
            <person name="Yonemitsu M.A."/>
            <person name="Giersch R.M."/>
            <person name="Beal B.F."/>
            <person name="Arriagada G."/>
            <person name="Davis B.W."/>
            <person name="Ostrander E.A."/>
            <person name="Goff S.P."/>
            <person name="Metzger M.J."/>
        </authorList>
    </citation>
    <scope>NUCLEOTIDE SEQUENCE</scope>
    <source>
        <strain evidence="1">MELC-2E11</strain>
        <tissue evidence="1">Siphon/mantle</tissue>
    </source>
</reference>
<organism evidence="1 2">
    <name type="scientific">Mya arenaria</name>
    <name type="common">Soft-shell clam</name>
    <dbReference type="NCBI Taxonomy" id="6604"/>
    <lineage>
        <taxon>Eukaryota</taxon>
        <taxon>Metazoa</taxon>
        <taxon>Spiralia</taxon>
        <taxon>Lophotrochozoa</taxon>
        <taxon>Mollusca</taxon>
        <taxon>Bivalvia</taxon>
        <taxon>Autobranchia</taxon>
        <taxon>Heteroconchia</taxon>
        <taxon>Euheterodonta</taxon>
        <taxon>Imparidentia</taxon>
        <taxon>Neoheterodontei</taxon>
        <taxon>Myida</taxon>
        <taxon>Myoidea</taxon>
        <taxon>Myidae</taxon>
        <taxon>Mya</taxon>
    </lineage>
</organism>
<gene>
    <name evidence="1" type="ORF">MAR_004592</name>
</gene>
<protein>
    <submittedName>
        <fullName evidence="1">Uncharacterized protein</fullName>
    </submittedName>
</protein>
<dbReference type="Proteomes" id="UP001164746">
    <property type="component" value="Chromosome 9"/>
</dbReference>
<name>A0ABY7F059_MYAAR</name>
<evidence type="ECO:0000313" key="2">
    <source>
        <dbReference type="Proteomes" id="UP001164746"/>
    </source>
</evidence>
<keyword evidence="2" id="KW-1185">Reference proteome</keyword>
<evidence type="ECO:0000313" key="1">
    <source>
        <dbReference type="EMBL" id="WAR14487.1"/>
    </source>
</evidence>
<dbReference type="EMBL" id="CP111020">
    <property type="protein sequence ID" value="WAR14487.1"/>
    <property type="molecule type" value="Genomic_DNA"/>
</dbReference>
<sequence length="229" mass="25666">MHGLIEFTLVKELYHQSPFETEGQRGPDMYKKDQIHCLPRPFPRTLSPRHQASARNTDVVTNTTQVVNGEDGTVYHLKVTPTGNKEEVRIEDSEGNILTSVHNYKLEGYLVFKPENQNVCLIEESSDDDSTCYLQTPVTDNLPEAMAEVCRGRERYILKPSACPTKTGDSGPAVKNRGGILEVCLDHPVIQTGCFGEYCCSHVLFWCTNHCCQYNVRVVTVEQCIAGLV</sequence>
<accession>A0ABY7F059</accession>